<name>A0A914CGJ5_9BILA</name>
<evidence type="ECO:0000313" key="1">
    <source>
        <dbReference type="Proteomes" id="UP000887540"/>
    </source>
</evidence>
<protein>
    <submittedName>
        <fullName evidence="2">Uncharacterized protein</fullName>
    </submittedName>
</protein>
<organism evidence="1 2">
    <name type="scientific">Acrobeloides nanus</name>
    <dbReference type="NCBI Taxonomy" id="290746"/>
    <lineage>
        <taxon>Eukaryota</taxon>
        <taxon>Metazoa</taxon>
        <taxon>Ecdysozoa</taxon>
        <taxon>Nematoda</taxon>
        <taxon>Chromadorea</taxon>
        <taxon>Rhabditida</taxon>
        <taxon>Tylenchina</taxon>
        <taxon>Cephalobomorpha</taxon>
        <taxon>Cephaloboidea</taxon>
        <taxon>Cephalobidae</taxon>
        <taxon>Acrobeloides</taxon>
    </lineage>
</organism>
<keyword evidence="1" id="KW-1185">Reference proteome</keyword>
<evidence type="ECO:0000313" key="2">
    <source>
        <dbReference type="WBParaSite" id="ACRNAN_scaffold10588.g26435.t1"/>
    </source>
</evidence>
<dbReference type="WBParaSite" id="ACRNAN_scaffold10588.g26435.t1">
    <property type="protein sequence ID" value="ACRNAN_scaffold10588.g26435.t1"/>
    <property type="gene ID" value="ACRNAN_scaffold10588.g26435"/>
</dbReference>
<sequence>MPLLDQNAILTRQLSNVSQRSIVRDPQLNPALEFWSFLFNEINILARSGLISLVNIYTRFHRYCFNLNFTLWNLCRRTITYGGRQVTDYLNLHLWPKKKFQKIWLKNAFNHTKELNYDEVRWFIWDDTQKRWALLKGHDSIRLEIAFYERNNIFISKEELASYHRVSKTYFDFDRCAILNGFYCPNETFTYLMPIYWDDIADWKPIRRGTWFDYKGQPLEPEISDVIEKRHLTASNWRKILPFGLMYESFSRYGALNRAQDNVKLAKIDGIRQQVVWTSMVDVYLENDIIAKQQNSFFNALFSKNFLVDPIQDLASNPFSAIFDLILSAAQVYAYAIIERFWNRAPAAS</sequence>
<dbReference type="Proteomes" id="UP000887540">
    <property type="component" value="Unplaced"/>
</dbReference>
<proteinExistence type="predicted"/>
<accession>A0A914CGJ5</accession>
<dbReference type="AlphaFoldDB" id="A0A914CGJ5"/>
<reference evidence="2" key="1">
    <citation type="submission" date="2022-11" db="UniProtKB">
        <authorList>
            <consortium name="WormBaseParasite"/>
        </authorList>
    </citation>
    <scope>IDENTIFICATION</scope>
</reference>